<reference evidence="1 2" key="1">
    <citation type="submission" date="2013-04" db="EMBL/GenBank/DDBJ databases">
        <title>Hyphomonas sp. T24B3 Genome Sequencing.</title>
        <authorList>
            <person name="Lai Q."/>
            <person name="Shao Z."/>
        </authorList>
    </citation>
    <scope>NUCLEOTIDE SEQUENCE [LARGE SCALE GENOMIC DNA]</scope>
    <source>
        <strain evidence="1 2">T24B3</strain>
    </source>
</reference>
<protein>
    <submittedName>
        <fullName evidence="1">Uncharacterized protein</fullName>
    </submittedName>
</protein>
<dbReference type="Proteomes" id="UP000249123">
    <property type="component" value="Unassembled WGS sequence"/>
</dbReference>
<accession>A0A8B2PFM5</accession>
<proteinExistence type="predicted"/>
<keyword evidence="2" id="KW-1185">Reference proteome</keyword>
<organism evidence="1 2">
    <name type="scientific">Hyphomonas pacifica</name>
    <dbReference type="NCBI Taxonomy" id="1280941"/>
    <lineage>
        <taxon>Bacteria</taxon>
        <taxon>Pseudomonadati</taxon>
        <taxon>Pseudomonadota</taxon>
        <taxon>Alphaproteobacteria</taxon>
        <taxon>Hyphomonadales</taxon>
        <taxon>Hyphomonadaceae</taxon>
        <taxon>Hyphomonas</taxon>
    </lineage>
</organism>
<evidence type="ECO:0000313" key="1">
    <source>
        <dbReference type="EMBL" id="RAN30625.1"/>
    </source>
</evidence>
<sequence length="82" mass="9335">MKVFWAHVISAGLEEEGRVVSYGVSNGPDVFLQDLDEGCTALARPPIANDFGGWRYNWDEGFWQRLRTTPEGGVWERFAEDE</sequence>
<gene>
    <name evidence="1" type="ORF">HY3_05605</name>
</gene>
<comment type="caution">
    <text evidence="1">The sequence shown here is derived from an EMBL/GenBank/DDBJ whole genome shotgun (WGS) entry which is preliminary data.</text>
</comment>
<evidence type="ECO:0000313" key="2">
    <source>
        <dbReference type="Proteomes" id="UP000249123"/>
    </source>
</evidence>
<dbReference type="EMBL" id="AWFB01000078">
    <property type="protein sequence ID" value="RAN30625.1"/>
    <property type="molecule type" value="Genomic_DNA"/>
</dbReference>
<name>A0A8B2PFM5_9PROT</name>
<dbReference type="RefSeq" id="WP_112063380.1">
    <property type="nucleotide sequence ID" value="NZ_AWFB01000078.1"/>
</dbReference>
<dbReference type="AlphaFoldDB" id="A0A8B2PFM5"/>